<feature type="chain" id="PRO_5035468295" evidence="1">
    <location>
        <begin position="16"/>
        <end position="58"/>
    </location>
</feature>
<keyword evidence="1" id="KW-0732">Signal</keyword>
<feature type="signal peptide" evidence="1">
    <location>
        <begin position="1"/>
        <end position="15"/>
    </location>
</feature>
<gene>
    <name evidence="2" type="ORF">E4U42_005639</name>
</gene>
<reference evidence="2" key="1">
    <citation type="journal article" date="2020" name="bioRxiv">
        <title>Whole genome comparisons of ergot fungi reveals the divergence and evolution of species within the genus Claviceps are the result of varying mechanisms driving genome evolution and host range expansion.</title>
        <authorList>
            <person name="Wyka S.A."/>
            <person name="Mondo S.J."/>
            <person name="Liu M."/>
            <person name="Dettman J."/>
            <person name="Nalam V."/>
            <person name="Broders K.D."/>
        </authorList>
    </citation>
    <scope>NUCLEOTIDE SEQUENCE</scope>
    <source>
        <strain evidence="2">CCC 489</strain>
    </source>
</reference>
<organism evidence="2 3">
    <name type="scientific">Claviceps africana</name>
    <dbReference type="NCBI Taxonomy" id="83212"/>
    <lineage>
        <taxon>Eukaryota</taxon>
        <taxon>Fungi</taxon>
        <taxon>Dikarya</taxon>
        <taxon>Ascomycota</taxon>
        <taxon>Pezizomycotina</taxon>
        <taxon>Sordariomycetes</taxon>
        <taxon>Hypocreomycetidae</taxon>
        <taxon>Hypocreales</taxon>
        <taxon>Clavicipitaceae</taxon>
        <taxon>Claviceps</taxon>
    </lineage>
</organism>
<accession>A0A8K0J9H8</accession>
<evidence type="ECO:0000313" key="2">
    <source>
        <dbReference type="EMBL" id="KAG5921951.1"/>
    </source>
</evidence>
<protein>
    <submittedName>
        <fullName evidence="2">Uncharacterized protein</fullName>
    </submittedName>
</protein>
<evidence type="ECO:0000256" key="1">
    <source>
        <dbReference type="SAM" id="SignalP"/>
    </source>
</evidence>
<name>A0A8K0J9H8_9HYPO</name>
<sequence>MLFFYTSLFALAAVASPLGGEMCGAKSPQFPNRVNIIGKSADSANCYIGTVRGSIYCG</sequence>
<comment type="caution">
    <text evidence="2">The sequence shown here is derived from an EMBL/GenBank/DDBJ whole genome shotgun (WGS) entry which is preliminary data.</text>
</comment>
<proteinExistence type="predicted"/>
<keyword evidence="3" id="KW-1185">Reference proteome</keyword>
<dbReference type="AlphaFoldDB" id="A0A8K0J9H8"/>
<dbReference type="Proteomes" id="UP000811619">
    <property type="component" value="Unassembled WGS sequence"/>
</dbReference>
<evidence type="ECO:0000313" key="3">
    <source>
        <dbReference type="Proteomes" id="UP000811619"/>
    </source>
</evidence>
<dbReference type="EMBL" id="SRPY01000538">
    <property type="protein sequence ID" value="KAG5921951.1"/>
    <property type="molecule type" value="Genomic_DNA"/>
</dbReference>